<dbReference type="AlphaFoldDB" id="A0A5P1FPB8"/>
<evidence type="ECO:0000313" key="1">
    <source>
        <dbReference type="EMBL" id="ONK79962.1"/>
    </source>
</evidence>
<dbReference type="Proteomes" id="UP000243459">
    <property type="component" value="Chromosome 1"/>
</dbReference>
<proteinExistence type="predicted"/>
<name>A0A5P1FPB8_ASPOF</name>
<keyword evidence="2" id="KW-1185">Reference proteome</keyword>
<dbReference type="Gramene" id="ONK79962">
    <property type="protein sequence ID" value="ONK79962"/>
    <property type="gene ID" value="A4U43_C01F12300"/>
</dbReference>
<accession>A0A5P1FPB8</accession>
<gene>
    <name evidence="1" type="ORF">A4U43_C01F12300</name>
</gene>
<organism evidence="1 2">
    <name type="scientific">Asparagus officinalis</name>
    <name type="common">Garden asparagus</name>
    <dbReference type="NCBI Taxonomy" id="4686"/>
    <lineage>
        <taxon>Eukaryota</taxon>
        <taxon>Viridiplantae</taxon>
        <taxon>Streptophyta</taxon>
        <taxon>Embryophyta</taxon>
        <taxon>Tracheophyta</taxon>
        <taxon>Spermatophyta</taxon>
        <taxon>Magnoliopsida</taxon>
        <taxon>Liliopsida</taxon>
        <taxon>Asparagales</taxon>
        <taxon>Asparagaceae</taxon>
        <taxon>Asparagoideae</taxon>
        <taxon>Asparagus</taxon>
    </lineage>
</organism>
<reference evidence="2" key="1">
    <citation type="journal article" date="2017" name="Nat. Commun.">
        <title>The asparagus genome sheds light on the origin and evolution of a young Y chromosome.</title>
        <authorList>
            <person name="Harkess A."/>
            <person name="Zhou J."/>
            <person name="Xu C."/>
            <person name="Bowers J.E."/>
            <person name="Van der Hulst R."/>
            <person name="Ayyampalayam S."/>
            <person name="Mercati F."/>
            <person name="Riccardi P."/>
            <person name="McKain M.R."/>
            <person name="Kakrana A."/>
            <person name="Tang H."/>
            <person name="Ray J."/>
            <person name="Groenendijk J."/>
            <person name="Arikit S."/>
            <person name="Mathioni S.M."/>
            <person name="Nakano M."/>
            <person name="Shan H."/>
            <person name="Telgmann-Rauber A."/>
            <person name="Kanno A."/>
            <person name="Yue Z."/>
            <person name="Chen H."/>
            <person name="Li W."/>
            <person name="Chen Y."/>
            <person name="Xu X."/>
            <person name="Zhang Y."/>
            <person name="Luo S."/>
            <person name="Chen H."/>
            <person name="Gao J."/>
            <person name="Mao Z."/>
            <person name="Pires J.C."/>
            <person name="Luo M."/>
            <person name="Kudrna D."/>
            <person name="Wing R.A."/>
            <person name="Meyers B.C."/>
            <person name="Yi K."/>
            <person name="Kong H."/>
            <person name="Lavrijsen P."/>
            <person name="Sunseri F."/>
            <person name="Falavigna A."/>
            <person name="Ye Y."/>
            <person name="Leebens-Mack J.H."/>
            <person name="Chen G."/>
        </authorList>
    </citation>
    <scope>NUCLEOTIDE SEQUENCE [LARGE SCALE GENOMIC DNA]</scope>
    <source>
        <strain evidence="2">cv. DH0086</strain>
    </source>
</reference>
<protein>
    <submittedName>
        <fullName evidence="1">Uncharacterized protein</fullName>
    </submittedName>
</protein>
<evidence type="ECO:0000313" key="2">
    <source>
        <dbReference type="Proteomes" id="UP000243459"/>
    </source>
</evidence>
<sequence>MENYELRLQLVLLAISFQQDLFCLDCLMQVIALTEELLATAKHNEESGLVAQHNADASPEQETFSRISQYQVNELDGC</sequence>
<dbReference type="EMBL" id="CM007381">
    <property type="protein sequence ID" value="ONK79962.1"/>
    <property type="molecule type" value="Genomic_DNA"/>
</dbReference>